<dbReference type="RefSeq" id="WP_146481509.1">
    <property type="nucleotide sequence ID" value="NZ_CP042266.1"/>
</dbReference>
<gene>
    <name evidence="1" type="ORF">FQU76_18725</name>
</gene>
<accession>A0A5B8IL42</accession>
<name>A0A5B8IL42_9ACTN</name>
<protein>
    <submittedName>
        <fullName evidence="1">Uncharacterized protein</fullName>
    </submittedName>
</protein>
<keyword evidence="2" id="KW-1185">Reference proteome</keyword>
<dbReference type="OrthoDB" id="4993002at2"/>
<sequence>MAVKTVWSVEHACGHTADSDLSARPADQRAGYARWLAGRDCTGCWQATRTQDAEATASWLAGQRAAEAEAAQVWEVEFRMPPLEGGERAVAWGARCRHQLVTAAYAALVTEGTTSEAEWAVLEDAVRPVTRAGWWIDQREADPADLPELLAAATGTDRPTENPHF</sequence>
<dbReference type="Proteomes" id="UP000320580">
    <property type="component" value="Chromosome"/>
</dbReference>
<reference evidence="1 2" key="1">
    <citation type="submission" date="2019-07" db="EMBL/GenBank/DDBJ databases">
        <authorList>
            <person name="Zhu P."/>
        </authorList>
    </citation>
    <scope>NUCLEOTIDE SEQUENCE [LARGE SCALE GENOMIC DNA]</scope>
    <source>
        <strain evidence="1 2">SSL-25</strain>
    </source>
</reference>
<evidence type="ECO:0000313" key="1">
    <source>
        <dbReference type="EMBL" id="QDY78189.1"/>
    </source>
</evidence>
<dbReference type="EMBL" id="CP042266">
    <property type="protein sequence ID" value="QDY78189.1"/>
    <property type="molecule type" value="Genomic_DNA"/>
</dbReference>
<dbReference type="AlphaFoldDB" id="A0A5B8IL42"/>
<dbReference type="KEGG" id="sqz:FQU76_18725"/>
<organism evidence="1 2">
    <name type="scientific">Streptomyces qinzhouensis</name>
    <dbReference type="NCBI Taxonomy" id="2599401"/>
    <lineage>
        <taxon>Bacteria</taxon>
        <taxon>Bacillati</taxon>
        <taxon>Actinomycetota</taxon>
        <taxon>Actinomycetes</taxon>
        <taxon>Kitasatosporales</taxon>
        <taxon>Streptomycetaceae</taxon>
        <taxon>Streptomyces</taxon>
    </lineage>
</organism>
<proteinExistence type="predicted"/>
<evidence type="ECO:0000313" key="2">
    <source>
        <dbReference type="Proteomes" id="UP000320580"/>
    </source>
</evidence>